<dbReference type="GO" id="GO:0005759">
    <property type="term" value="C:mitochondrial matrix"/>
    <property type="evidence" value="ECO:0007669"/>
    <property type="project" value="InterPro"/>
</dbReference>
<protein>
    <recommendedName>
        <fullName evidence="4">Complement component 1 Q subcomponent-binding protein, mitochondrial</fullName>
    </recommendedName>
</protein>
<gene>
    <name evidence="2" type="ORF">AWZ03_013499</name>
</gene>
<dbReference type="SUPFAM" id="SSF54529">
    <property type="entry name" value="Mitochondrial glycoprotein MAM33-like"/>
    <property type="match status" value="1"/>
</dbReference>
<dbReference type="Gene3D" id="3.10.280.10">
    <property type="entry name" value="Mitochondrial glycoprotein"/>
    <property type="match status" value="1"/>
</dbReference>
<dbReference type="OrthoDB" id="278212at2759"/>
<evidence type="ECO:0000313" key="2">
    <source>
        <dbReference type="EMBL" id="TDG40079.1"/>
    </source>
</evidence>
<evidence type="ECO:0008006" key="4">
    <source>
        <dbReference type="Google" id="ProtNLM"/>
    </source>
</evidence>
<dbReference type="PANTHER" id="PTHR10826:SF1">
    <property type="entry name" value="COMPLEMENT COMPONENT 1 Q SUBCOMPONENT-BINDING PROTEIN, MITOCHONDRIAL"/>
    <property type="match status" value="1"/>
</dbReference>
<sequence>MSISLKVFRLGQSLLANCRIAKFQRPISISAFQYQNLKGEALKKPLPIEEKQAAATPIGLTPTQRNLVEFVTGEILEERRVQLQLEPPYMIDDFTGHFSGSKVELIRESPHERINIFFNVSKSVPRRNDETGDLTPVRSVPKFEVLIRRNDLLLSIFCVFKPGAFDDVEPESLDQQPQENEVFEIQDLSLYNHGWNDSCFTIDASLIDDNLQTMILEMLEEKGITHEFARKLSDMATAREHALYIEFLENLSKFTVGLPQPITQTIK</sequence>
<organism evidence="2 3">
    <name type="scientific">Drosophila navojoa</name>
    <name type="common">Fruit fly</name>
    <dbReference type="NCBI Taxonomy" id="7232"/>
    <lineage>
        <taxon>Eukaryota</taxon>
        <taxon>Metazoa</taxon>
        <taxon>Ecdysozoa</taxon>
        <taxon>Arthropoda</taxon>
        <taxon>Hexapoda</taxon>
        <taxon>Insecta</taxon>
        <taxon>Pterygota</taxon>
        <taxon>Neoptera</taxon>
        <taxon>Endopterygota</taxon>
        <taxon>Diptera</taxon>
        <taxon>Brachycera</taxon>
        <taxon>Muscomorpha</taxon>
        <taxon>Ephydroidea</taxon>
        <taxon>Drosophilidae</taxon>
        <taxon>Drosophila</taxon>
    </lineage>
</organism>
<dbReference type="STRING" id="7232.A0A484ATZ0"/>
<dbReference type="InterPro" id="IPR036561">
    <property type="entry name" value="MAM33_sf"/>
</dbReference>
<keyword evidence="3" id="KW-1185">Reference proteome</keyword>
<accession>A0A484ATZ0</accession>
<evidence type="ECO:0000256" key="1">
    <source>
        <dbReference type="ARBA" id="ARBA00005457"/>
    </source>
</evidence>
<comment type="caution">
    <text evidence="2">The sequence shown here is derived from an EMBL/GenBank/DDBJ whole genome shotgun (WGS) entry which is preliminary data.</text>
</comment>
<dbReference type="Proteomes" id="UP000295192">
    <property type="component" value="Unassembled WGS sequence"/>
</dbReference>
<evidence type="ECO:0000313" key="3">
    <source>
        <dbReference type="Proteomes" id="UP000295192"/>
    </source>
</evidence>
<comment type="similarity">
    <text evidence="1">Belongs to the MAM33 family.</text>
</comment>
<dbReference type="InterPro" id="IPR003428">
    <property type="entry name" value="MAM33"/>
</dbReference>
<dbReference type="AlphaFoldDB" id="A0A484ATZ0"/>
<reference evidence="2 3" key="1">
    <citation type="journal article" date="2019" name="J. Hered.">
        <title>An Improved Genome Assembly for Drosophila navojoa, the Basal Species in the mojavensis Cluster.</title>
        <authorList>
            <person name="Vanderlinde T."/>
            <person name="Dupim E.G."/>
            <person name="Nazario-Yepiz N.O."/>
            <person name="Carvalho A.B."/>
        </authorList>
    </citation>
    <scope>NUCLEOTIDE SEQUENCE [LARGE SCALE GENOMIC DNA]</scope>
    <source>
        <strain evidence="2">Navoj_Jal97</strain>
        <tissue evidence="2">Whole organism</tissue>
    </source>
</reference>
<dbReference type="Pfam" id="PF02330">
    <property type="entry name" value="MAM33"/>
    <property type="match status" value="1"/>
</dbReference>
<dbReference type="PANTHER" id="PTHR10826">
    <property type="entry name" value="COMPLEMENT COMPONENT 1"/>
    <property type="match status" value="1"/>
</dbReference>
<dbReference type="GO" id="GO:0042256">
    <property type="term" value="P:cytosolic ribosome assembly"/>
    <property type="evidence" value="ECO:0007669"/>
    <property type="project" value="TreeGrafter"/>
</dbReference>
<proteinExistence type="inferred from homology"/>
<dbReference type="EMBL" id="LSRL02000684">
    <property type="protein sequence ID" value="TDG40079.1"/>
    <property type="molecule type" value="Genomic_DNA"/>
</dbReference>
<dbReference type="OMA" id="WNDSCFT"/>
<name>A0A484ATZ0_DRONA</name>